<sequence>MAEMVASAVAGEAVNRIISSLIGREDDKSAENMERLEMAHIKMESVLHVTDDKWQITDVPLLRWRSKLKRAAEECGDTLQRCKQRAIEEQEIRQQVSQSSFPKRIAYATKSFVSSITGSSNDESRNSSIEVVQRFERFADGANEFLKFVEFSGTPRQYMFFNHLIGNLLKGKILRYQAFQGSRFYYLGIRPMSSPERGVEAMIGFVCQDFKEPTKGFSLGSMLRLSESTDVFGVIIKCMQSVVPHFKFAAEGVKRELIQLPTQDFSWATQSPYGETAYWVNVHNTFTQWFRPNPLCCHQHEQNLSVSPRTDNTVASSSRLLSIMFPEEVILLFLQCHISLSNDHKYIPNFDSEHEGSSSVMNSDMHPLKLGVLFLPHDSLEDIETESESYVLEVIDEEVQEVVHKNACLQDIDEKLLPKAIDYLYQNKESRMYQMCLKSRHGTANLCVDKTSAPRNKASRSRIWDKRVVQKRDNYSIEGWKEASKDLLKLWVVRSSDKMEGLIDPGLAVHKS</sequence>
<name>A0ABC9FMK3_9POAL</name>
<dbReference type="PANTHER" id="PTHR33377">
    <property type="entry name" value="OS10G0134700 PROTEIN-RELATED"/>
    <property type="match status" value="1"/>
</dbReference>
<feature type="domain" description="WW" evidence="1">
    <location>
        <begin position="267"/>
        <end position="292"/>
    </location>
</feature>
<dbReference type="PROSITE" id="PS01159">
    <property type="entry name" value="WW_DOMAIN_1"/>
    <property type="match status" value="1"/>
</dbReference>
<dbReference type="InterPro" id="IPR013181">
    <property type="entry name" value="DUF1719"/>
</dbReference>
<dbReference type="SMART" id="SM01157">
    <property type="entry name" value="DUF1719"/>
    <property type="match status" value="1"/>
</dbReference>
<proteinExistence type="predicted"/>
<dbReference type="AlphaFoldDB" id="A0ABC9FMK3"/>
<reference evidence="2 3" key="2">
    <citation type="submission" date="2024-10" db="EMBL/GenBank/DDBJ databases">
        <authorList>
            <person name="Ryan C."/>
        </authorList>
    </citation>
    <scope>NUCLEOTIDE SEQUENCE [LARGE SCALE GENOMIC DNA]</scope>
</reference>
<dbReference type="Pfam" id="PF08224">
    <property type="entry name" value="DUF1719"/>
    <property type="match status" value="1"/>
</dbReference>
<dbReference type="Proteomes" id="UP001497457">
    <property type="component" value="Chromosome 7b"/>
</dbReference>
<accession>A0ABC9FMK3</accession>
<gene>
    <name evidence="2" type="ORF">URODEC1_LOCUS106899</name>
</gene>
<evidence type="ECO:0000313" key="2">
    <source>
        <dbReference type="EMBL" id="CAL5077969.1"/>
    </source>
</evidence>
<dbReference type="InterPro" id="IPR001202">
    <property type="entry name" value="WW_dom"/>
</dbReference>
<protein>
    <recommendedName>
        <fullName evidence="1">WW domain-containing protein</fullName>
    </recommendedName>
</protein>
<organism evidence="2 3">
    <name type="scientific">Urochloa decumbens</name>
    <dbReference type="NCBI Taxonomy" id="240449"/>
    <lineage>
        <taxon>Eukaryota</taxon>
        <taxon>Viridiplantae</taxon>
        <taxon>Streptophyta</taxon>
        <taxon>Embryophyta</taxon>
        <taxon>Tracheophyta</taxon>
        <taxon>Spermatophyta</taxon>
        <taxon>Magnoliopsida</taxon>
        <taxon>Liliopsida</taxon>
        <taxon>Poales</taxon>
        <taxon>Poaceae</taxon>
        <taxon>PACMAD clade</taxon>
        <taxon>Panicoideae</taxon>
        <taxon>Panicodae</taxon>
        <taxon>Paniceae</taxon>
        <taxon>Melinidinae</taxon>
        <taxon>Urochloa</taxon>
    </lineage>
</organism>
<reference evidence="3" key="1">
    <citation type="submission" date="2024-06" db="EMBL/GenBank/DDBJ databases">
        <authorList>
            <person name="Ryan C."/>
        </authorList>
    </citation>
    <scope>NUCLEOTIDE SEQUENCE [LARGE SCALE GENOMIC DNA]</scope>
</reference>
<keyword evidence="3" id="KW-1185">Reference proteome</keyword>
<dbReference type="EMBL" id="OZ075117">
    <property type="protein sequence ID" value="CAL5077969.1"/>
    <property type="molecule type" value="Genomic_DNA"/>
</dbReference>
<evidence type="ECO:0000259" key="1">
    <source>
        <dbReference type="PROSITE" id="PS01159"/>
    </source>
</evidence>
<dbReference type="PANTHER" id="PTHR33377:SF95">
    <property type="entry name" value="EXPRESSED PROTEIN"/>
    <property type="match status" value="1"/>
</dbReference>
<evidence type="ECO:0000313" key="3">
    <source>
        <dbReference type="Proteomes" id="UP001497457"/>
    </source>
</evidence>